<dbReference type="OrthoDB" id="410267at2759"/>
<dbReference type="GeneID" id="105163984"/>
<keyword evidence="7" id="KW-0732">Signal</keyword>
<dbReference type="RefSeq" id="XP_011080822.1">
    <property type="nucleotide sequence ID" value="XM_011082520.1"/>
</dbReference>
<evidence type="ECO:0000313" key="10">
    <source>
        <dbReference type="Proteomes" id="UP000504604"/>
    </source>
</evidence>
<feature type="signal peptide" evidence="7">
    <location>
        <begin position="1"/>
        <end position="19"/>
    </location>
</feature>
<reference evidence="11" key="1">
    <citation type="submission" date="2025-08" db="UniProtKB">
        <authorList>
            <consortium name="RefSeq"/>
        </authorList>
    </citation>
    <scope>IDENTIFICATION</scope>
</reference>
<dbReference type="AlphaFoldDB" id="A0A6I9T965"/>
<proteinExistence type="inferred from homology"/>
<evidence type="ECO:0000256" key="1">
    <source>
        <dbReference type="ARBA" id="ARBA00004141"/>
    </source>
</evidence>
<feature type="transmembrane region" description="Helical" evidence="6">
    <location>
        <begin position="199"/>
        <end position="221"/>
    </location>
</feature>
<feature type="domain" description="NFD4 C-terminal" evidence="9">
    <location>
        <begin position="290"/>
        <end position="505"/>
    </location>
</feature>
<feature type="domain" description="Nodulin-like" evidence="8">
    <location>
        <begin position="4"/>
        <end position="251"/>
    </location>
</feature>
<dbReference type="Pfam" id="PF23262">
    <property type="entry name" value="NFD4_C"/>
    <property type="match status" value="1"/>
</dbReference>
<feature type="transmembrane region" description="Helical" evidence="6">
    <location>
        <begin position="102"/>
        <end position="124"/>
    </location>
</feature>
<dbReference type="PANTHER" id="PTHR21576">
    <property type="entry name" value="UNCHARACTERIZED NODULIN-LIKE PROTEIN"/>
    <property type="match status" value="1"/>
</dbReference>
<feature type="transmembrane region" description="Helical" evidence="6">
    <location>
        <begin position="308"/>
        <end position="326"/>
    </location>
</feature>
<gene>
    <name evidence="11" type="primary">LOC105163984</name>
</gene>
<feature type="chain" id="PRO_5026886055" evidence="7">
    <location>
        <begin position="20"/>
        <end position="511"/>
    </location>
</feature>
<evidence type="ECO:0000256" key="3">
    <source>
        <dbReference type="ARBA" id="ARBA00022989"/>
    </source>
</evidence>
<dbReference type="FunCoup" id="A0A6I9T965">
    <property type="interactions" value="41"/>
</dbReference>
<dbReference type="InterPro" id="IPR010658">
    <property type="entry name" value="Nodulin-like"/>
</dbReference>
<evidence type="ECO:0000313" key="11">
    <source>
        <dbReference type="RefSeq" id="XP_011080822.1"/>
    </source>
</evidence>
<dbReference type="InterPro" id="IPR036259">
    <property type="entry name" value="MFS_trans_sf"/>
</dbReference>
<evidence type="ECO:0000256" key="6">
    <source>
        <dbReference type="SAM" id="Phobius"/>
    </source>
</evidence>
<dbReference type="Proteomes" id="UP000504604">
    <property type="component" value="Linkage group LG6"/>
</dbReference>
<dbReference type="KEGG" id="sind:105163984"/>
<feature type="transmembrane region" description="Helical" evidence="6">
    <location>
        <begin position="66"/>
        <end position="90"/>
    </location>
</feature>
<accession>A0A6I9T965</accession>
<evidence type="ECO:0000256" key="2">
    <source>
        <dbReference type="ARBA" id="ARBA00022692"/>
    </source>
</evidence>
<comment type="subcellular location">
    <subcellularLocation>
        <location evidence="1">Membrane</location>
        <topology evidence="1">Multi-pass membrane protein</topology>
    </subcellularLocation>
</comment>
<dbReference type="InParanoid" id="A0A6I9T965"/>
<keyword evidence="2 6" id="KW-0812">Transmembrane</keyword>
<feature type="transmembrane region" description="Helical" evidence="6">
    <location>
        <begin position="439"/>
        <end position="458"/>
    </location>
</feature>
<evidence type="ECO:0000259" key="8">
    <source>
        <dbReference type="Pfam" id="PF06813"/>
    </source>
</evidence>
<evidence type="ECO:0000256" key="4">
    <source>
        <dbReference type="ARBA" id="ARBA00023136"/>
    </source>
</evidence>
<evidence type="ECO:0000259" key="9">
    <source>
        <dbReference type="Pfam" id="PF23262"/>
    </source>
</evidence>
<feature type="transmembrane region" description="Helical" evidence="6">
    <location>
        <begin position="233"/>
        <end position="252"/>
    </location>
</feature>
<protein>
    <submittedName>
        <fullName evidence="11">Protein NUCLEAR FUSION DEFECTIVE 4-like</fullName>
    </submittedName>
</protein>
<evidence type="ECO:0000256" key="7">
    <source>
        <dbReference type="SAM" id="SignalP"/>
    </source>
</evidence>
<feature type="transmembrane region" description="Helical" evidence="6">
    <location>
        <begin position="168"/>
        <end position="187"/>
    </location>
</feature>
<dbReference type="Gene3D" id="1.20.1250.20">
    <property type="entry name" value="MFS general substrate transporter like domains"/>
    <property type="match status" value="1"/>
</dbReference>
<name>A0A6I9T965_SESIN</name>
<keyword evidence="3 6" id="KW-1133">Transmembrane helix</keyword>
<sequence length="511" mass="55432">MALQWLSLVATMWLQSINGTNSNFPAYSTELKRILSISQLQLNNLASASDAGKLLGWISGIAAAHFPLWLVLLIGSILGLVGYGIQFLFLAGRVSSLSYWHIFLLTVLAGNSICWINTVCYIIAIRNFPLDRQIAVSLSTSYVGLSAKLYTNIVDVVAPPSGAERAKVFLLLNSVSPLIVCTVAAPLARSVDGGKSRKLTRGFSTMFVITIVSGLFAVVTSLGSVGSRFMPQYVVLVGMIAVLFLPLVVPLVERIREKLQQKCLIVVHDEGLASIENGEKSSDIQRDVVEIGVVEEIGAKLMVRRVEFWLYFFVYLFGATLGLVYLNNLGQIAESRGCSGTSSLVSLSSAFSFFGRLLPSLLDYFFPKSKHVVSRAGAMGAVMAPMCGAFFFLLNMHDVSLYASTAIIGICTGAITSISVSTTTQLFGAKNFGVNHNILVSNIPIGSFLFGDFAALLYNRERNASGEGDCIGQKCYQTTFIIWGSLCVLGTVLAFILHARTKKLMHSHNRL</sequence>
<evidence type="ECO:0000256" key="5">
    <source>
        <dbReference type="ARBA" id="ARBA00044504"/>
    </source>
</evidence>
<dbReference type="GO" id="GO:0016020">
    <property type="term" value="C:membrane"/>
    <property type="evidence" value="ECO:0007669"/>
    <property type="project" value="UniProtKB-SubCell"/>
</dbReference>
<feature type="transmembrane region" description="Helical" evidence="6">
    <location>
        <begin position="478"/>
        <end position="497"/>
    </location>
</feature>
<feature type="transmembrane region" description="Helical" evidence="6">
    <location>
        <begin position="378"/>
        <end position="396"/>
    </location>
</feature>
<keyword evidence="4 6" id="KW-0472">Membrane</keyword>
<organism evidence="10 11">
    <name type="scientific">Sesamum indicum</name>
    <name type="common">Oriental sesame</name>
    <name type="synonym">Sesamum orientale</name>
    <dbReference type="NCBI Taxonomy" id="4182"/>
    <lineage>
        <taxon>Eukaryota</taxon>
        <taxon>Viridiplantae</taxon>
        <taxon>Streptophyta</taxon>
        <taxon>Embryophyta</taxon>
        <taxon>Tracheophyta</taxon>
        <taxon>Spermatophyta</taxon>
        <taxon>Magnoliopsida</taxon>
        <taxon>eudicotyledons</taxon>
        <taxon>Gunneridae</taxon>
        <taxon>Pentapetalae</taxon>
        <taxon>asterids</taxon>
        <taxon>lamiids</taxon>
        <taxon>Lamiales</taxon>
        <taxon>Pedaliaceae</taxon>
        <taxon>Sesamum</taxon>
    </lineage>
</organism>
<dbReference type="SUPFAM" id="SSF103473">
    <property type="entry name" value="MFS general substrate transporter"/>
    <property type="match status" value="1"/>
</dbReference>
<dbReference type="PANTHER" id="PTHR21576:SF11">
    <property type="entry name" value="MAJOR FACILITATOR SUPERFAMILY PROTEIN"/>
    <property type="match status" value="1"/>
</dbReference>
<keyword evidence="10" id="KW-1185">Reference proteome</keyword>
<comment type="similarity">
    <text evidence="5">Belongs to the major facilitator superfamily. Phosphate:H(+) symporter (TC 2.A.1.9) family.</text>
</comment>
<feature type="transmembrane region" description="Helical" evidence="6">
    <location>
        <begin position="402"/>
        <end position="427"/>
    </location>
</feature>
<dbReference type="Pfam" id="PF06813">
    <property type="entry name" value="Nodulin-like"/>
    <property type="match status" value="1"/>
</dbReference>
<dbReference type="InterPro" id="IPR056555">
    <property type="entry name" value="NFD4_C"/>
</dbReference>